<evidence type="ECO:0000256" key="7">
    <source>
        <dbReference type="ARBA" id="ARBA00047343"/>
    </source>
</evidence>
<dbReference type="PANTHER" id="PTHR46390:SF1">
    <property type="entry name" value="MANNOSE-1-PHOSPHATE GUANYLYLTRANSFERASE"/>
    <property type="match status" value="1"/>
</dbReference>
<keyword evidence="3 12" id="KW-0808">Transferase</keyword>
<dbReference type="Gene3D" id="3.90.550.10">
    <property type="entry name" value="Spore Coat Polysaccharide Biosynthesis Protein SpsA, Chain A"/>
    <property type="match status" value="1"/>
</dbReference>
<evidence type="ECO:0000256" key="8">
    <source>
        <dbReference type="RuleBase" id="RU004190"/>
    </source>
</evidence>
<evidence type="ECO:0000256" key="2">
    <source>
        <dbReference type="ARBA" id="ARBA00012387"/>
    </source>
</evidence>
<dbReference type="CDD" id="cd02509">
    <property type="entry name" value="GDP-M1P_Guanylyltransferase"/>
    <property type="match status" value="1"/>
</dbReference>
<evidence type="ECO:0000259" key="10">
    <source>
        <dbReference type="Pfam" id="PF01050"/>
    </source>
</evidence>
<dbReference type="InterPro" id="IPR051161">
    <property type="entry name" value="Mannose-6P_isomerase_type2"/>
</dbReference>
<evidence type="ECO:0000256" key="5">
    <source>
        <dbReference type="ARBA" id="ARBA00022741"/>
    </source>
</evidence>
<dbReference type="GO" id="GO:0016853">
    <property type="term" value="F:isomerase activity"/>
    <property type="evidence" value="ECO:0007669"/>
    <property type="project" value="UniProtKB-KW"/>
</dbReference>
<organism evidence="12 13">
    <name type="scientific">Nitrospina gracilis (strain 3/211)</name>
    <dbReference type="NCBI Taxonomy" id="1266370"/>
    <lineage>
        <taxon>Bacteria</taxon>
        <taxon>Pseudomonadati</taxon>
        <taxon>Nitrospinota/Tectimicrobiota group</taxon>
        <taxon>Nitrospinota</taxon>
        <taxon>Nitrospinia</taxon>
        <taxon>Nitrospinales</taxon>
        <taxon>Nitrospinaceae</taxon>
        <taxon>Nitrospina</taxon>
    </lineage>
</organism>
<dbReference type="CDD" id="cd02213">
    <property type="entry name" value="cupin_PMI_typeII_C"/>
    <property type="match status" value="1"/>
</dbReference>
<dbReference type="Proteomes" id="UP000011704">
    <property type="component" value="Unassembled WGS sequence"/>
</dbReference>
<keyword evidence="6" id="KW-0342">GTP-binding</keyword>
<dbReference type="GO" id="GO:0000271">
    <property type="term" value="P:polysaccharide biosynthetic process"/>
    <property type="evidence" value="ECO:0007669"/>
    <property type="project" value="InterPro"/>
</dbReference>
<sequence>MIVPVILSGGAGTRLWPLSREDHPKPFLAPAGGDSLLRRTFDRVLHFEDTDRIVVAGPRHLQYPILNEYAALPDHGNVSLDFILEPMGRNTAPAIALAALYVSQEVGPETVLFVLAADQHLARPEVLQTAVATARELAENNFLVTIGIEPERPETGYGYIELGDSLEHLLSPSPLRSERGVAVQEVTQFVEKPDRERAEAFVASGRYLWNAGMFCFRCDVFMGALLRTAPEVHDGVLNCWEGSRVRDRALKVNRDRFQKVPSISVDYAVMEKARQVAVVRCDPGWDDLGNWEAVARCFPEDEHGNRGEGDILHLGSEHCFVQAGSRLVAVVGMKDAFVIDTEDALLVADRDHLDSLRKVVAELRKRHHPAGDSGREVIRPWGRFAVVDQGEGYQVKRIVVAPGGMLSLQLHHHRLEHWVIVQGECRVILGQTEQVLSINDTLKIPPETRHRVTNCGEQPLIIIEVSTGTYLGEDDIVRFADIYGRVPPPDEPE</sequence>
<proteinExistence type="inferred from homology"/>
<evidence type="ECO:0000256" key="6">
    <source>
        <dbReference type="ARBA" id="ARBA00023134"/>
    </source>
</evidence>
<dbReference type="RefSeq" id="WP_005005898.1">
    <property type="nucleotide sequence ID" value="NZ_HG422173.1"/>
</dbReference>
<dbReference type="InterPro" id="IPR011051">
    <property type="entry name" value="RmlC_Cupin_sf"/>
</dbReference>
<evidence type="ECO:0000259" key="9">
    <source>
        <dbReference type="Pfam" id="PF00483"/>
    </source>
</evidence>
<keyword evidence="5" id="KW-0547">Nucleotide-binding</keyword>
<comment type="catalytic activity">
    <reaction evidence="7">
        <text>alpha-D-mannose 1-phosphate + GTP + H(+) = GDP-alpha-D-mannose + diphosphate</text>
        <dbReference type="Rhea" id="RHEA:15229"/>
        <dbReference type="ChEBI" id="CHEBI:15378"/>
        <dbReference type="ChEBI" id="CHEBI:33019"/>
        <dbReference type="ChEBI" id="CHEBI:37565"/>
        <dbReference type="ChEBI" id="CHEBI:57527"/>
        <dbReference type="ChEBI" id="CHEBI:58409"/>
        <dbReference type="EC" id="2.7.7.13"/>
    </reaction>
</comment>
<dbReference type="OrthoDB" id="9806359at2"/>
<dbReference type="STRING" id="1266370.NITGR_1050024"/>
<dbReference type="GO" id="GO:0004475">
    <property type="term" value="F:mannose-1-phosphate guanylyltransferase (GTP) activity"/>
    <property type="evidence" value="ECO:0007669"/>
    <property type="project" value="UniProtKB-EC"/>
</dbReference>
<dbReference type="GO" id="GO:0009298">
    <property type="term" value="P:GDP-mannose biosynthetic process"/>
    <property type="evidence" value="ECO:0007669"/>
    <property type="project" value="TreeGrafter"/>
</dbReference>
<dbReference type="InterPro" id="IPR001538">
    <property type="entry name" value="Man6P_isomerase-2_C"/>
</dbReference>
<gene>
    <name evidence="12" type="primary">xanB</name>
    <name evidence="12" type="ORF">NITGR_1050024</name>
</gene>
<dbReference type="InterPro" id="IPR054566">
    <property type="entry name" value="ManC/GMP-like_b-helix"/>
</dbReference>
<protein>
    <recommendedName>
        <fullName evidence="2">mannose-1-phosphate guanylyltransferase</fullName>
        <ecNumber evidence="2">2.7.7.13</ecNumber>
    </recommendedName>
</protein>
<dbReference type="Pfam" id="PF01050">
    <property type="entry name" value="MannoseP_isomer"/>
    <property type="match status" value="1"/>
</dbReference>
<evidence type="ECO:0000256" key="1">
    <source>
        <dbReference type="ARBA" id="ARBA00006115"/>
    </source>
</evidence>
<dbReference type="InterPro" id="IPR014710">
    <property type="entry name" value="RmlC-like_jellyroll"/>
</dbReference>
<evidence type="ECO:0000259" key="11">
    <source>
        <dbReference type="Pfam" id="PF22640"/>
    </source>
</evidence>
<dbReference type="Pfam" id="PF00483">
    <property type="entry name" value="NTP_transferase"/>
    <property type="match status" value="1"/>
</dbReference>
<dbReference type="InterPro" id="IPR005835">
    <property type="entry name" value="NTP_transferase_dom"/>
</dbReference>
<comment type="similarity">
    <text evidence="1 8">Belongs to the mannose-6-phosphate isomerase type 2 family.</text>
</comment>
<keyword evidence="12" id="KW-0413">Isomerase</keyword>
<dbReference type="InterPro" id="IPR049577">
    <property type="entry name" value="GMPP_N"/>
</dbReference>
<dbReference type="Gene3D" id="2.60.120.10">
    <property type="entry name" value="Jelly Rolls"/>
    <property type="match status" value="1"/>
</dbReference>
<keyword evidence="4 12" id="KW-0548">Nucleotidyltransferase</keyword>
<dbReference type="HOGENOM" id="CLU_035527_1_0_0"/>
<evidence type="ECO:0000256" key="3">
    <source>
        <dbReference type="ARBA" id="ARBA00022679"/>
    </source>
</evidence>
<dbReference type="SUPFAM" id="SSF53448">
    <property type="entry name" value="Nucleotide-diphospho-sugar transferases"/>
    <property type="match status" value="1"/>
</dbReference>
<evidence type="ECO:0000256" key="4">
    <source>
        <dbReference type="ARBA" id="ARBA00022695"/>
    </source>
</evidence>
<dbReference type="InParanoid" id="M1YVE9"/>
<evidence type="ECO:0000313" key="12">
    <source>
        <dbReference type="EMBL" id="CCQ89461.1"/>
    </source>
</evidence>
<dbReference type="EC" id="2.7.7.13" evidence="2"/>
<dbReference type="Pfam" id="PF22640">
    <property type="entry name" value="ManC_GMP_beta-helix"/>
    <property type="match status" value="1"/>
</dbReference>
<dbReference type="AlphaFoldDB" id="M1YVE9"/>
<name>M1YVE9_NITG3</name>
<reference evidence="12 13" key="1">
    <citation type="journal article" date="2013" name="Front. Microbiol.">
        <title>The genome of Nitrospina gracilis illuminates the metabolism and evolution of the major marine nitrite oxidizer.</title>
        <authorList>
            <person name="Luecker S."/>
            <person name="Nowka B."/>
            <person name="Rattei T."/>
            <person name="Spieck E."/>
            <person name="and Daims H."/>
        </authorList>
    </citation>
    <scope>NUCLEOTIDE SEQUENCE [LARGE SCALE GENOMIC DNA]</scope>
    <source>
        <strain evidence="12 13">3/211</strain>
    </source>
</reference>
<dbReference type="SUPFAM" id="SSF51182">
    <property type="entry name" value="RmlC-like cupins"/>
    <property type="match status" value="1"/>
</dbReference>
<keyword evidence="13" id="KW-1185">Reference proteome</keyword>
<dbReference type="NCBIfam" id="TIGR01479">
    <property type="entry name" value="GMP_PMI"/>
    <property type="match status" value="1"/>
</dbReference>
<dbReference type="GO" id="GO:0005525">
    <property type="term" value="F:GTP binding"/>
    <property type="evidence" value="ECO:0007669"/>
    <property type="project" value="UniProtKB-KW"/>
</dbReference>
<accession>M1YVE9</accession>
<dbReference type="InterPro" id="IPR029044">
    <property type="entry name" value="Nucleotide-diphossugar_trans"/>
</dbReference>
<dbReference type="EMBL" id="CAQJ01000008">
    <property type="protein sequence ID" value="CCQ89461.1"/>
    <property type="molecule type" value="Genomic_DNA"/>
</dbReference>
<evidence type="ECO:0000313" key="13">
    <source>
        <dbReference type="Proteomes" id="UP000011704"/>
    </source>
</evidence>
<dbReference type="FunCoup" id="M1YVE9">
    <property type="interactions" value="157"/>
</dbReference>
<dbReference type="PANTHER" id="PTHR46390">
    <property type="entry name" value="MANNOSE-1-PHOSPHATE GUANYLYLTRANSFERASE"/>
    <property type="match status" value="1"/>
</dbReference>
<feature type="domain" description="Nucleotidyl transferase" evidence="9">
    <location>
        <begin position="4"/>
        <end position="300"/>
    </location>
</feature>
<comment type="caution">
    <text evidence="12">The sequence shown here is derived from an EMBL/GenBank/DDBJ whole genome shotgun (WGS) entry which is preliminary data.</text>
</comment>
<dbReference type="InterPro" id="IPR006375">
    <property type="entry name" value="Man1P_GuaTrfase/Man6P_Isoase"/>
</dbReference>
<feature type="domain" description="MannoseP isomerase/GMP-like beta-helix" evidence="11">
    <location>
        <begin position="313"/>
        <end position="363"/>
    </location>
</feature>
<feature type="domain" description="Mannose-6-phosphate isomerase type II C-terminal" evidence="10">
    <location>
        <begin position="374"/>
        <end position="481"/>
    </location>
</feature>